<evidence type="ECO:0000256" key="1">
    <source>
        <dbReference type="ARBA" id="ARBA00022714"/>
    </source>
</evidence>
<dbReference type="InterPro" id="IPR042216">
    <property type="entry name" value="MitoNEET_CISD"/>
</dbReference>
<protein>
    <recommendedName>
        <fullName evidence="5">Iron-binding zinc finger CDGSH type domain-containing protein</fullName>
    </recommendedName>
</protein>
<keyword evidence="2" id="KW-0479">Metal-binding</keyword>
<organism evidence="6">
    <name type="scientific">marine metagenome</name>
    <dbReference type="NCBI Taxonomy" id="408172"/>
    <lineage>
        <taxon>unclassified sequences</taxon>
        <taxon>metagenomes</taxon>
        <taxon>ecological metagenomes</taxon>
    </lineage>
</organism>
<name>A0A381VDE0_9ZZZZ</name>
<evidence type="ECO:0000256" key="3">
    <source>
        <dbReference type="ARBA" id="ARBA00023004"/>
    </source>
</evidence>
<evidence type="ECO:0000259" key="5">
    <source>
        <dbReference type="SMART" id="SM00704"/>
    </source>
</evidence>
<dbReference type="InterPro" id="IPR018967">
    <property type="entry name" value="FeS-contain_CDGSH-typ"/>
</dbReference>
<dbReference type="AlphaFoldDB" id="A0A381VDE0"/>
<keyword evidence="4" id="KW-0411">Iron-sulfur</keyword>
<feature type="domain" description="Iron-binding zinc finger CDGSH type" evidence="5">
    <location>
        <begin position="26"/>
        <end position="61"/>
    </location>
</feature>
<keyword evidence="1" id="KW-0001">2Fe-2S</keyword>
<feature type="domain" description="Iron-binding zinc finger CDGSH type" evidence="5">
    <location>
        <begin position="62"/>
        <end position="94"/>
    </location>
</feature>
<proteinExistence type="predicted"/>
<dbReference type="GO" id="GO:0005737">
    <property type="term" value="C:cytoplasm"/>
    <property type="evidence" value="ECO:0007669"/>
    <property type="project" value="UniProtKB-ARBA"/>
</dbReference>
<evidence type="ECO:0000313" key="6">
    <source>
        <dbReference type="EMBL" id="SVA38395.1"/>
    </source>
</evidence>
<dbReference type="InterPro" id="IPR052950">
    <property type="entry name" value="CISD"/>
</dbReference>
<dbReference type="EMBL" id="UINC01008536">
    <property type="protein sequence ID" value="SVA38395.1"/>
    <property type="molecule type" value="Genomic_DNA"/>
</dbReference>
<sequence length="94" mass="10553">MIKTVLQTSFNLRAFVRKVSFMTETSGPTKLTGAKQIAYCVCMQSNHWPHCDATHHTAGGSGPKIIELDENKTYMLCRCFKSKNKPFCDGSHLK</sequence>
<reference evidence="6" key="1">
    <citation type="submission" date="2018-05" db="EMBL/GenBank/DDBJ databases">
        <authorList>
            <person name="Lanie J.A."/>
            <person name="Ng W.-L."/>
            <person name="Kazmierczak K.M."/>
            <person name="Andrzejewski T.M."/>
            <person name="Davidsen T.M."/>
            <person name="Wayne K.J."/>
            <person name="Tettelin H."/>
            <person name="Glass J.I."/>
            <person name="Rusch D."/>
            <person name="Podicherti R."/>
            <person name="Tsui H.-C.T."/>
            <person name="Winkler M.E."/>
        </authorList>
    </citation>
    <scope>NUCLEOTIDE SEQUENCE</scope>
</reference>
<dbReference type="Pfam" id="PF09360">
    <property type="entry name" value="zf-CDGSH"/>
    <property type="match status" value="1"/>
</dbReference>
<dbReference type="Gene3D" id="3.40.5.90">
    <property type="entry name" value="CDGSH iron-sulfur domain, mitoNEET-type"/>
    <property type="match status" value="2"/>
</dbReference>
<accession>A0A381VDE0</accession>
<dbReference type="GO" id="GO:0051537">
    <property type="term" value="F:2 iron, 2 sulfur cluster binding"/>
    <property type="evidence" value="ECO:0007669"/>
    <property type="project" value="UniProtKB-KW"/>
</dbReference>
<evidence type="ECO:0000256" key="4">
    <source>
        <dbReference type="ARBA" id="ARBA00023014"/>
    </source>
</evidence>
<dbReference type="PANTHER" id="PTHR46491:SF3">
    <property type="entry name" value="CDGSH IRON-SULFUR DOMAIN-CONTAINING PROTEIN 3, MITOCHONDRIAL"/>
    <property type="match status" value="1"/>
</dbReference>
<evidence type="ECO:0000256" key="2">
    <source>
        <dbReference type="ARBA" id="ARBA00022723"/>
    </source>
</evidence>
<dbReference type="PANTHER" id="PTHR46491">
    <property type="entry name" value="CDGSH IRON SULFUR DOMAIN PROTEIN HOMOLOG"/>
    <property type="match status" value="1"/>
</dbReference>
<gene>
    <name evidence="6" type="ORF">METZ01_LOCUS91249</name>
</gene>
<dbReference type="SMART" id="SM00704">
    <property type="entry name" value="ZnF_CDGSH"/>
    <property type="match status" value="2"/>
</dbReference>
<keyword evidence="3" id="KW-0408">Iron</keyword>
<dbReference type="GO" id="GO:0046872">
    <property type="term" value="F:metal ion binding"/>
    <property type="evidence" value="ECO:0007669"/>
    <property type="project" value="UniProtKB-KW"/>
</dbReference>